<protein>
    <submittedName>
        <fullName evidence="1">Uncharacterized protein</fullName>
    </submittedName>
</protein>
<evidence type="ECO:0000313" key="1">
    <source>
        <dbReference type="EMBL" id="EWY39496.1"/>
    </source>
</evidence>
<dbReference type="Proteomes" id="UP000019486">
    <property type="component" value="Unassembled WGS sequence"/>
</dbReference>
<reference evidence="1 2" key="1">
    <citation type="submission" date="2013-08" db="EMBL/GenBank/DDBJ databases">
        <title>The genome sequence of Skermanella stibiiresistens.</title>
        <authorList>
            <person name="Zhu W."/>
            <person name="Wang G."/>
        </authorList>
    </citation>
    <scope>NUCLEOTIDE SEQUENCE [LARGE SCALE GENOMIC DNA]</scope>
    <source>
        <strain evidence="1 2">SB22</strain>
    </source>
</reference>
<dbReference type="EMBL" id="AVFL01000012">
    <property type="protein sequence ID" value="EWY39496.1"/>
    <property type="molecule type" value="Genomic_DNA"/>
</dbReference>
<proteinExistence type="predicted"/>
<dbReference type="AlphaFoldDB" id="W9H3Y9"/>
<gene>
    <name evidence="1" type="ORF">N825_06890</name>
</gene>
<sequence>MHALRRIGWEGTGRGRRDDLPIIVLTHGGWIDKNMR</sequence>
<accession>W9H3Y9</accession>
<evidence type="ECO:0000313" key="2">
    <source>
        <dbReference type="Proteomes" id="UP000019486"/>
    </source>
</evidence>
<comment type="caution">
    <text evidence="1">The sequence shown here is derived from an EMBL/GenBank/DDBJ whole genome shotgun (WGS) entry which is preliminary data.</text>
</comment>
<name>W9H3Y9_9PROT</name>
<organism evidence="1 2">
    <name type="scientific">Skermanella stibiiresistens SB22</name>
    <dbReference type="NCBI Taxonomy" id="1385369"/>
    <lineage>
        <taxon>Bacteria</taxon>
        <taxon>Pseudomonadati</taxon>
        <taxon>Pseudomonadota</taxon>
        <taxon>Alphaproteobacteria</taxon>
        <taxon>Rhodospirillales</taxon>
        <taxon>Azospirillaceae</taxon>
        <taxon>Skermanella</taxon>
    </lineage>
</organism>
<keyword evidence="2" id="KW-1185">Reference proteome</keyword>